<organism evidence="3 4">
    <name type="scientific">Pseudolycoriella hygida</name>
    <dbReference type="NCBI Taxonomy" id="35572"/>
    <lineage>
        <taxon>Eukaryota</taxon>
        <taxon>Metazoa</taxon>
        <taxon>Ecdysozoa</taxon>
        <taxon>Arthropoda</taxon>
        <taxon>Hexapoda</taxon>
        <taxon>Insecta</taxon>
        <taxon>Pterygota</taxon>
        <taxon>Neoptera</taxon>
        <taxon>Endopterygota</taxon>
        <taxon>Diptera</taxon>
        <taxon>Nematocera</taxon>
        <taxon>Sciaroidea</taxon>
        <taxon>Sciaridae</taxon>
        <taxon>Pseudolycoriella</taxon>
    </lineage>
</organism>
<evidence type="ECO:0000259" key="2">
    <source>
        <dbReference type="PROSITE" id="PS50835"/>
    </source>
</evidence>
<dbReference type="InterPro" id="IPR007110">
    <property type="entry name" value="Ig-like_dom"/>
</dbReference>
<keyword evidence="1" id="KW-0812">Transmembrane</keyword>
<dbReference type="Proteomes" id="UP001151699">
    <property type="component" value="Chromosome X"/>
</dbReference>
<dbReference type="InterPro" id="IPR036179">
    <property type="entry name" value="Ig-like_dom_sf"/>
</dbReference>
<dbReference type="PANTHER" id="PTHR19890">
    <property type="entry name" value="FIBROBLAST GROWTH FACTOR RECEPTOR"/>
    <property type="match status" value="1"/>
</dbReference>
<dbReference type="SUPFAM" id="SSF48726">
    <property type="entry name" value="Immunoglobulin"/>
    <property type="match status" value="3"/>
</dbReference>
<dbReference type="InterPro" id="IPR013783">
    <property type="entry name" value="Ig-like_fold"/>
</dbReference>
<proteinExistence type="predicted"/>
<feature type="non-terminal residue" evidence="3">
    <location>
        <position position="1"/>
    </location>
</feature>
<dbReference type="AlphaFoldDB" id="A0A9Q0MTZ5"/>
<dbReference type="InterPro" id="IPR003599">
    <property type="entry name" value="Ig_sub"/>
</dbReference>
<comment type="caution">
    <text evidence="3">The sequence shown here is derived from an EMBL/GenBank/DDBJ whole genome shotgun (WGS) entry which is preliminary data.</text>
</comment>
<dbReference type="EMBL" id="WJQU01000003">
    <property type="protein sequence ID" value="KAJ6637961.1"/>
    <property type="molecule type" value="Genomic_DNA"/>
</dbReference>
<keyword evidence="4" id="KW-1185">Reference proteome</keyword>
<reference evidence="3" key="1">
    <citation type="submission" date="2022-07" db="EMBL/GenBank/DDBJ databases">
        <authorList>
            <person name="Trinca V."/>
            <person name="Uliana J.V.C."/>
            <person name="Torres T.T."/>
            <person name="Ward R.J."/>
            <person name="Monesi N."/>
        </authorList>
    </citation>
    <scope>NUCLEOTIDE SEQUENCE</scope>
    <source>
        <strain evidence="3">HSMRA1968</strain>
        <tissue evidence="3">Whole embryos</tissue>
    </source>
</reference>
<dbReference type="Pfam" id="PF13927">
    <property type="entry name" value="Ig_3"/>
    <property type="match status" value="1"/>
</dbReference>
<name>A0A9Q0MTZ5_9DIPT</name>
<keyword evidence="3" id="KW-0675">Receptor</keyword>
<dbReference type="InterPro" id="IPR003598">
    <property type="entry name" value="Ig_sub2"/>
</dbReference>
<dbReference type="PANTHER" id="PTHR19890:SF10">
    <property type="entry name" value="FIBROBLAST GROWTH FACTOR RECEPTOR-LIKE 1"/>
    <property type="match status" value="1"/>
</dbReference>
<evidence type="ECO:0000313" key="3">
    <source>
        <dbReference type="EMBL" id="KAJ6637961.1"/>
    </source>
</evidence>
<feature type="transmembrane region" description="Helical" evidence="1">
    <location>
        <begin position="399"/>
        <end position="418"/>
    </location>
</feature>
<dbReference type="PROSITE" id="PS50835">
    <property type="entry name" value="IG_LIKE"/>
    <property type="match status" value="1"/>
</dbReference>
<dbReference type="SMART" id="SM00408">
    <property type="entry name" value="IGc2"/>
    <property type="match status" value="1"/>
</dbReference>
<sequence>MRADSVHRNLNLELSKITQQIQVGHATELYCGTNDNESETPFQSPTIWSFISCGHGFNQSSCDKAIESRDSRNWRKLQCSEENTCGASLLITNPTERDSGLYRCSIYPFKPSLEIQVVKTYFLDVRNTIIPPPIIVDGPKNATTLVDSQLVLQCYVNTDSVHRNLNLELSKITQQIQVGHATELYCGTNDNESETPFQSPTIWSFISCGHGFNQSSCDKAIESRDSRNWRKLQCSEENTCGASLLITNPTERDSGLYRCSIYPFKPSLEIQVVKTYFLDVRNTIIPPPIIVDGPKNATTLVDSQLVLQCYVNSLIRPSITWFKRQDEPLNAMNATTNVIEYSDVYGVSHIYAQLESAGERLLTDGLYLSKLILNGVTENHSGFYVCVAINYGGFKLQEAYLMGLALAPLTLWICYVLFRKRGRKDMEQKIDTNGNDYIR</sequence>
<dbReference type="Gene3D" id="2.60.40.10">
    <property type="entry name" value="Immunoglobulins"/>
    <property type="match status" value="3"/>
</dbReference>
<protein>
    <submittedName>
        <fullName evidence="3">Fibroblast growth factor receptor-like 1</fullName>
    </submittedName>
</protein>
<accession>A0A9Q0MTZ5</accession>
<gene>
    <name evidence="3" type="primary">Fgfrl1</name>
    <name evidence="3" type="ORF">Bhyg_10692</name>
</gene>
<dbReference type="OrthoDB" id="6244905at2759"/>
<keyword evidence="1" id="KW-1133">Transmembrane helix</keyword>
<keyword evidence="1" id="KW-0472">Membrane</keyword>
<dbReference type="SMART" id="SM00409">
    <property type="entry name" value="IG"/>
    <property type="match status" value="3"/>
</dbReference>
<dbReference type="InterPro" id="IPR052615">
    <property type="entry name" value="FGFRL"/>
</dbReference>
<evidence type="ECO:0000313" key="4">
    <source>
        <dbReference type="Proteomes" id="UP001151699"/>
    </source>
</evidence>
<feature type="domain" description="Ig-like" evidence="2">
    <location>
        <begin position="288"/>
        <end position="402"/>
    </location>
</feature>
<evidence type="ECO:0000256" key="1">
    <source>
        <dbReference type="SAM" id="Phobius"/>
    </source>
</evidence>